<name>A0A6A4T5Y3_SCOMX</name>
<evidence type="ECO:0000313" key="2">
    <source>
        <dbReference type="EMBL" id="KAF0039698.1"/>
    </source>
</evidence>
<accession>A0A6A4T5Y3</accession>
<evidence type="ECO:0000256" key="1">
    <source>
        <dbReference type="SAM" id="MobiDB-lite"/>
    </source>
</evidence>
<feature type="region of interest" description="Disordered" evidence="1">
    <location>
        <begin position="1"/>
        <end position="29"/>
    </location>
</feature>
<comment type="caution">
    <text evidence="2">The sequence shown here is derived from an EMBL/GenBank/DDBJ whole genome shotgun (WGS) entry which is preliminary data.</text>
</comment>
<dbReference type="AlphaFoldDB" id="A0A6A4T5Y3"/>
<dbReference type="Proteomes" id="UP000438429">
    <property type="component" value="Unassembled WGS sequence"/>
</dbReference>
<gene>
    <name evidence="2" type="ORF">F2P81_007933</name>
</gene>
<evidence type="ECO:0000313" key="3">
    <source>
        <dbReference type="Proteomes" id="UP000438429"/>
    </source>
</evidence>
<reference evidence="2 3" key="1">
    <citation type="submission" date="2019-06" db="EMBL/GenBank/DDBJ databases">
        <title>Draft genomes of female and male turbot (Scophthalmus maximus).</title>
        <authorList>
            <person name="Xu H."/>
            <person name="Xu X.-W."/>
            <person name="Shao C."/>
            <person name="Chen S."/>
        </authorList>
    </citation>
    <scope>NUCLEOTIDE SEQUENCE [LARGE SCALE GENOMIC DNA]</scope>
    <source>
        <strain evidence="2">Ysfricsl-2016a</strain>
        <tissue evidence="2">Blood</tissue>
    </source>
</reference>
<protein>
    <submittedName>
        <fullName evidence="2">Uncharacterized protein</fullName>
    </submittedName>
</protein>
<proteinExistence type="predicted"/>
<organism evidence="2 3">
    <name type="scientific">Scophthalmus maximus</name>
    <name type="common">Turbot</name>
    <name type="synonym">Psetta maxima</name>
    <dbReference type="NCBI Taxonomy" id="52904"/>
    <lineage>
        <taxon>Eukaryota</taxon>
        <taxon>Metazoa</taxon>
        <taxon>Chordata</taxon>
        <taxon>Craniata</taxon>
        <taxon>Vertebrata</taxon>
        <taxon>Euteleostomi</taxon>
        <taxon>Actinopterygii</taxon>
        <taxon>Neopterygii</taxon>
        <taxon>Teleostei</taxon>
        <taxon>Neoteleostei</taxon>
        <taxon>Acanthomorphata</taxon>
        <taxon>Carangaria</taxon>
        <taxon>Pleuronectiformes</taxon>
        <taxon>Pleuronectoidei</taxon>
        <taxon>Scophthalmidae</taxon>
        <taxon>Scophthalmus</taxon>
    </lineage>
</organism>
<sequence length="129" mass="13842">MARQREEAAGDGGPGGLQHTPVSIGPCRDSLPAATEVAERSKISCRCEMKCHSASSKEGLDIETIDSISGKSGKYDRNTVSCATVTTQCSNKTSNEDILFQRTLVNTLEEFMTRSTEDVLQACNGTAHD</sequence>
<dbReference type="EMBL" id="VEVO01000007">
    <property type="protein sequence ID" value="KAF0039698.1"/>
    <property type="molecule type" value="Genomic_DNA"/>
</dbReference>